<reference evidence="1 2" key="1">
    <citation type="submission" date="2020-08" db="EMBL/GenBank/DDBJ databases">
        <title>Genomic Encyclopedia of Type Strains, Phase IV (KMG-IV): sequencing the most valuable type-strain genomes for metagenomic binning, comparative biology and taxonomic classification.</title>
        <authorList>
            <person name="Goeker M."/>
        </authorList>
    </citation>
    <scope>NUCLEOTIDE SEQUENCE [LARGE SCALE GENOMIC DNA]</scope>
    <source>
        <strain evidence="1 2">DSM 24696</strain>
    </source>
</reference>
<dbReference type="EMBL" id="JACHHB010000014">
    <property type="protein sequence ID" value="MBB5174603.1"/>
    <property type="molecule type" value="Genomic_DNA"/>
</dbReference>
<comment type="caution">
    <text evidence="1">The sequence shown here is derived from an EMBL/GenBank/DDBJ whole genome shotgun (WGS) entry which is preliminary data.</text>
</comment>
<name>A0A840QTG3_9BACI</name>
<accession>A0A840QTG3</accession>
<sequence length="63" mass="6883">MSRVRVRLHGEVASEGDADVAYNEFLDGFVQFLEEKGWSYSGVSFQVDDEGNEVAAIDGGPDD</sequence>
<evidence type="ECO:0000313" key="1">
    <source>
        <dbReference type="EMBL" id="MBB5174603.1"/>
    </source>
</evidence>
<organism evidence="1 2">
    <name type="scientific">Texcoconibacillus texcoconensis</name>
    <dbReference type="NCBI Taxonomy" id="1095777"/>
    <lineage>
        <taxon>Bacteria</taxon>
        <taxon>Bacillati</taxon>
        <taxon>Bacillota</taxon>
        <taxon>Bacilli</taxon>
        <taxon>Bacillales</taxon>
        <taxon>Bacillaceae</taxon>
        <taxon>Texcoconibacillus</taxon>
    </lineage>
</organism>
<evidence type="ECO:0000313" key="2">
    <source>
        <dbReference type="Proteomes" id="UP000551878"/>
    </source>
</evidence>
<proteinExistence type="predicted"/>
<dbReference type="AlphaFoldDB" id="A0A840QTG3"/>
<protein>
    <submittedName>
        <fullName evidence="1">Uncharacterized protein</fullName>
    </submittedName>
</protein>
<keyword evidence="2" id="KW-1185">Reference proteome</keyword>
<dbReference type="RefSeq" id="WP_184665010.1">
    <property type="nucleotide sequence ID" value="NZ_JACHHB010000014.1"/>
</dbReference>
<gene>
    <name evidence="1" type="ORF">HNQ41_002820</name>
</gene>
<dbReference type="Proteomes" id="UP000551878">
    <property type="component" value="Unassembled WGS sequence"/>
</dbReference>